<keyword evidence="1" id="KW-1133">Transmembrane helix</keyword>
<proteinExistence type="predicted"/>
<evidence type="ECO:0000313" key="2">
    <source>
        <dbReference type="EMBL" id="MBB5843572.1"/>
    </source>
</evidence>
<dbReference type="EMBL" id="JACHMJ010000001">
    <property type="protein sequence ID" value="MBB5843572.1"/>
    <property type="molecule type" value="Genomic_DNA"/>
</dbReference>
<gene>
    <name evidence="2" type="ORF">HD599_001895</name>
</gene>
<dbReference type="AlphaFoldDB" id="A0A841ANP0"/>
<evidence type="ECO:0000313" key="3">
    <source>
        <dbReference type="Proteomes" id="UP000536685"/>
    </source>
</evidence>
<reference evidence="2 3" key="1">
    <citation type="submission" date="2020-08" db="EMBL/GenBank/DDBJ databases">
        <title>Sequencing the genomes of 1000 actinobacteria strains.</title>
        <authorList>
            <person name="Klenk H.-P."/>
        </authorList>
    </citation>
    <scope>NUCLEOTIDE SEQUENCE [LARGE SCALE GENOMIC DNA]</scope>
    <source>
        <strain evidence="2 3">DSM 105784</strain>
    </source>
</reference>
<feature type="transmembrane region" description="Helical" evidence="1">
    <location>
        <begin position="125"/>
        <end position="145"/>
    </location>
</feature>
<evidence type="ECO:0000256" key="1">
    <source>
        <dbReference type="SAM" id="Phobius"/>
    </source>
</evidence>
<feature type="transmembrane region" description="Helical" evidence="1">
    <location>
        <begin position="86"/>
        <end position="105"/>
    </location>
</feature>
<comment type="caution">
    <text evidence="2">The sequence shown here is derived from an EMBL/GenBank/DDBJ whole genome shotgun (WGS) entry which is preliminary data.</text>
</comment>
<protein>
    <submittedName>
        <fullName evidence="2">Uncharacterized protein</fullName>
    </submittedName>
</protein>
<sequence>MTDTYSPTTSAIGQAAFTPQRQTAAAPGAADRPAVHELMSPEVNVQRIMWTGTIWFAAAVGAVAVTLGFLLSSGWRPAMLSTGDEIVFWIGATVVALSIGLIGWSGCPILEVDVPTADKNKSRTMQFGTAMFIGGGAITLFAILLGP</sequence>
<organism evidence="2 3">
    <name type="scientific">Conyzicola lurida</name>
    <dbReference type="NCBI Taxonomy" id="1172621"/>
    <lineage>
        <taxon>Bacteria</taxon>
        <taxon>Bacillati</taxon>
        <taxon>Actinomycetota</taxon>
        <taxon>Actinomycetes</taxon>
        <taxon>Micrococcales</taxon>
        <taxon>Microbacteriaceae</taxon>
        <taxon>Conyzicola</taxon>
    </lineage>
</organism>
<feature type="transmembrane region" description="Helical" evidence="1">
    <location>
        <begin position="48"/>
        <end position="74"/>
    </location>
</feature>
<keyword evidence="1" id="KW-0812">Transmembrane</keyword>
<name>A0A841ANP0_9MICO</name>
<keyword evidence="1" id="KW-0472">Membrane</keyword>
<dbReference type="Proteomes" id="UP000536685">
    <property type="component" value="Unassembled WGS sequence"/>
</dbReference>
<accession>A0A841ANP0</accession>
<dbReference type="RefSeq" id="WP_184236532.1">
    <property type="nucleotide sequence ID" value="NZ_JACHMJ010000001.1"/>
</dbReference>
<keyword evidence="3" id="KW-1185">Reference proteome</keyword>